<comment type="caution">
    <text evidence="1">The sequence shown here is derived from an EMBL/GenBank/DDBJ whole genome shotgun (WGS) entry which is preliminary data.</text>
</comment>
<sequence length="236" mass="26931">MPARTRVPTPIGTQLGIYEVVGLPVAKQVAGQSGRSSTRNRYYVKLQCVGCDEPRDVREDDLERMTNTSCGYCYLSPNPDPEERIKVKRVWNGRVQEYERYRYHGESRSKLHGVWANMRERCSNPTSTKRAAYGGRGITVDPSWDNYLVFAAWARSNGYAEGLSIDRIDNDAGYGPENCRWITDLENLLNRTRYLPTPLATALEERAAIDGVDTYAIIHRALDAYREHVKSRAWHV</sequence>
<dbReference type="EMBL" id="BAAAQN010000017">
    <property type="protein sequence ID" value="GAA2031364.1"/>
    <property type="molecule type" value="Genomic_DNA"/>
</dbReference>
<reference evidence="2" key="1">
    <citation type="journal article" date="2019" name="Int. J. Syst. Evol. Microbiol.">
        <title>The Global Catalogue of Microorganisms (GCM) 10K type strain sequencing project: providing services to taxonomists for standard genome sequencing and annotation.</title>
        <authorList>
            <consortium name="The Broad Institute Genomics Platform"/>
            <consortium name="The Broad Institute Genome Sequencing Center for Infectious Disease"/>
            <person name="Wu L."/>
            <person name="Ma J."/>
        </authorList>
    </citation>
    <scope>NUCLEOTIDE SEQUENCE [LARGE SCALE GENOMIC DNA]</scope>
    <source>
        <strain evidence="2">JCM 16014</strain>
    </source>
</reference>
<evidence type="ECO:0000313" key="2">
    <source>
        <dbReference type="Proteomes" id="UP001500751"/>
    </source>
</evidence>
<evidence type="ECO:0000313" key="1">
    <source>
        <dbReference type="EMBL" id="GAA2031364.1"/>
    </source>
</evidence>
<gene>
    <name evidence="1" type="ORF">GCM10009839_34090</name>
</gene>
<dbReference type="Proteomes" id="UP001500751">
    <property type="component" value="Unassembled WGS sequence"/>
</dbReference>
<accession>A0ABP5FSR1</accession>
<proteinExistence type="predicted"/>
<evidence type="ECO:0008006" key="3">
    <source>
        <dbReference type="Google" id="ProtNLM"/>
    </source>
</evidence>
<name>A0ABP5FSR1_9ACTN</name>
<organism evidence="1 2">
    <name type="scientific">Catenulispora yoronensis</name>
    <dbReference type="NCBI Taxonomy" id="450799"/>
    <lineage>
        <taxon>Bacteria</taxon>
        <taxon>Bacillati</taxon>
        <taxon>Actinomycetota</taxon>
        <taxon>Actinomycetes</taxon>
        <taxon>Catenulisporales</taxon>
        <taxon>Catenulisporaceae</taxon>
        <taxon>Catenulispora</taxon>
    </lineage>
</organism>
<keyword evidence="2" id="KW-1185">Reference proteome</keyword>
<protein>
    <recommendedName>
        <fullName evidence="3">AP2 domain-containing protein</fullName>
    </recommendedName>
</protein>